<evidence type="ECO:0000313" key="3">
    <source>
        <dbReference type="Proteomes" id="UP000217211"/>
    </source>
</evidence>
<accession>A0A249PLW6</accession>
<feature type="region of interest" description="Disordered" evidence="1">
    <location>
        <begin position="14"/>
        <end position="39"/>
    </location>
</feature>
<evidence type="ECO:0000256" key="1">
    <source>
        <dbReference type="SAM" id="MobiDB-lite"/>
    </source>
</evidence>
<proteinExistence type="predicted"/>
<geneLocation type="plasmid" evidence="3">
    <name>psj05684b</name>
</geneLocation>
<keyword evidence="3" id="KW-1185">Reference proteome</keyword>
<organism evidence="2 3">
    <name type="scientific">Sinorhizobium sojae CCBAU 05684</name>
    <dbReference type="NCBI Taxonomy" id="716928"/>
    <lineage>
        <taxon>Bacteria</taxon>
        <taxon>Pseudomonadati</taxon>
        <taxon>Pseudomonadota</taxon>
        <taxon>Alphaproteobacteria</taxon>
        <taxon>Hyphomicrobiales</taxon>
        <taxon>Rhizobiaceae</taxon>
        <taxon>Sinorhizobium/Ensifer group</taxon>
        <taxon>Sinorhizobium</taxon>
    </lineage>
</organism>
<gene>
    <name evidence="2" type="ORF">SJ05684_b53170</name>
</gene>
<dbReference type="EMBL" id="CP023068">
    <property type="protein sequence ID" value="ASY66299.1"/>
    <property type="molecule type" value="Genomic_DNA"/>
</dbReference>
<name>A0A249PLW6_9HYPH</name>
<dbReference type="Proteomes" id="UP000217211">
    <property type="component" value="Plasmid pSJ05684b"/>
</dbReference>
<dbReference type="KEGG" id="esj:SJ05684_b53170"/>
<sequence>MVFMLLEREDLRDRPDPTVRRQRRPAFHKNSERRGISGDAEEAGKAAYWHLSNVSDA</sequence>
<reference evidence="2 3" key="1">
    <citation type="submission" date="2017-08" db="EMBL/GenBank/DDBJ databases">
        <title>Multipartite genome sequences of Sinorhizobium species nodulating soybeans.</title>
        <authorList>
            <person name="Tian C.F."/>
        </authorList>
    </citation>
    <scope>NUCLEOTIDE SEQUENCE [LARGE SCALE GENOMIC DNA]</scope>
    <source>
        <strain evidence="2 3">CCBAU 05684</strain>
        <plasmid evidence="3">psj05684b</plasmid>
    </source>
</reference>
<dbReference type="AlphaFoldDB" id="A0A249PLW6"/>
<keyword evidence="2" id="KW-0614">Plasmid</keyword>
<evidence type="ECO:0000313" key="2">
    <source>
        <dbReference type="EMBL" id="ASY66299.1"/>
    </source>
</evidence>
<protein>
    <submittedName>
        <fullName evidence="2">Uncharacterized protein</fullName>
    </submittedName>
</protein>